<keyword evidence="2" id="KW-1185">Reference proteome</keyword>
<reference evidence="1 2" key="1">
    <citation type="submission" date="2021-06" db="EMBL/GenBank/DDBJ databases">
        <title>Caerostris darwini draft genome.</title>
        <authorList>
            <person name="Kono N."/>
            <person name="Arakawa K."/>
        </authorList>
    </citation>
    <scope>NUCLEOTIDE SEQUENCE [LARGE SCALE GENOMIC DNA]</scope>
</reference>
<protein>
    <submittedName>
        <fullName evidence="1">Uncharacterized protein</fullName>
    </submittedName>
</protein>
<comment type="caution">
    <text evidence="1">The sequence shown here is derived from an EMBL/GenBank/DDBJ whole genome shotgun (WGS) entry which is preliminary data.</text>
</comment>
<dbReference type="Proteomes" id="UP001054837">
    <property type="component" value="Unassembled WGS sequence"/>
</dbReference>
<evidence type="ECO:0000313" key="2">
    <source>
        <dbReference type="Proteomes" id="UP001054837"/>
    </source>
</evidence>
<dbReference type="AlphaFoldDB" id="A0AAV4X4H2"/>
<dbReference type="EMBL" id="BPLQ01015627">
    <property type="protein sequence ID" value="GIY89447.1"/>
    <property type="molecule type" value="Genomic_DNA"/>
</dbReference>
<organism evidence="1 2">
    <name type="scientific">Caerostris darwini</name>
    <dbReference type="NCBI Taxonomy" id="1538125"/>
    <lineage>
        <taxon>Eukaryota</taxon>
        <taxon>Metazoa</taxon>
        <taxon>Ecdysozoa</taxon>
        <taxon>Arthropoda</taxon>
        <taxon>Chelicerata</taxon>
        <taxon>Arachnida</taxon>
        <taxon>Araneae</taxon>
        <taxon>Araneomorphae</taxon>
        <taxon>Entelegynae</taxon>
        <taxon>Araneoidea</taxon>
        <taxon>Araneidae</taxon>
        <taxon>Caerostris</taxon>
    </lineage>
</organism>
<accession>A0AAV4X4H2</accession>
<evidence type="ECO:0000313" key="1">
    <source>
        <dbReference type="EMBL" id="GIY89447.1"/>
    </source>
</evidence>
<sequence length="108" mass="12548">MKYLAPDICPNPWIRLGREPTKQYISNSWESLSPPPLPSPAFPPLADRQKDPLAVAWLPHSFATVQERSCFFFSTFLCCHHTAERSLCPLRLLFWKSFAERKSSFFFI</sequence>
<proteinExistence type="predicted"/>
<gene>
    <name evidence="1" type="ORF">CDAR_408541</name>
</gene>
<name>A0AAV4X4H2_9ARAC</name>